<reference evidence="26" key="1">
    <citation type="submission" date="2011-02" db="EMBL/GenBank/DDBJ databases">
        <title>Complete sequence of Spirochaeta sp. Buddy.</title>
        <authorList>
            <person name="Lucas S."/>
            <person name="Copeland A."/>
            <person name="Lapidus A."/>
            <person name="Cheng J.-F."/>
            <person name="Goodwin L."/>
            <person name="Pitluck S."/>
            <person name="Zeytun A."/>
            <person name="Detter J.C."/>
            <person name="Han C."/>
            <person name="Tapia R."/>
            <person name="Land M."/>
            <person name="Hauser L."/>
            <person name="Kyrpides N."/>
            <person name="Ivanova N."/>
            <person name="Mikhailova N."/>
            <person name="Pagani I."/>
            <person name="Ritalahti K.M."/>
            <person name="Loeffler F.E."/>
            <person name="Woyke T."/>
        </authorList>
    </citation>
    <scope>NUCLEOTIDE SEQUENCE [LARGE SCALE GENOMIC DNA]</scope>
    <source>
        <strain evidence="26">ATCC BAA-1886 / DSM 22777 / Buddy</strain>
    </source>
</reference>
<dbReference type="OrthoDB" id="9799199at2"/>
<feature type="transmembrane region" description="Helical" evidence="24">
    <location>
        <begin position="215"/>
        <end position="235"/>
    </location>
</feature>
<evidence type="ECO:0000256" key="12">
    <source>
        <dbReference type="ARBA" id="ARBA00022695"/>
    </source>
</evidence>
<dbReference type="GO" id="GO:0004605">
    <property type="term" value="F:phosphatidate cytidylyltransferase activity"/>
    <property type="evidence" value="ECO:0007669"/>
    <property type="project" value="UniProtKB-EC"/>
</dbReference>
<keyword evidence="15 24" id="KW-0472">Membrane</keyword>
<evidence type="ECO:0000256" key="14">
    <source>
        <dbReference type="ARBA" id="ARBA00023098"/>
    </source>
</evidence>
<feature type="transmembrane region" description="Helical" evidence="24">
    <location>
        <begin position="82"/>
        <end position="104"/>
    </location>
</feature>
<comment type="catalytic activity">
    <reaction evidence="1">
        <text>a 1,2-diacyl-sn-glycero-3-phosphate + CTP + H(+) = a CDP-1,2-diacyl-sn-glycerol + diphosphate</text>
        <dbReference type="Rhea" id="RHEA:16229"/>
        <dbReference type="ChEBI" id="CHEBI:15378"/>
        <dbReference type="ChEBI" id="CHEBI:33019"/>
        <dbReference type="ChEBI" id="CHEBI:37563"/>
        <dbReference type="ChEBI" id="CHEBI:58332"/>
        <dbReference type="ChEBI" id="CHEBI:58608"/>
        <dbReference type="EC" id="2.7.7.41"/>
    </reaction>
</comment>
<keyword evidence="16" id="KW-0594">Phospholipid biosynthesis</keyword>
<evidence type="ECO:0000256" key="15">
    <source>
        <dbReference type="ARBA" id="ARBA00023136"/>
    </source>
</evidence>
<evidence type="ECO:0000256" key="11">
    <source>
        <dbReference type="ARBA" id="ARBA00022692"/>
    </source>
</evidence>
<keyword evidence="11 24" id="KW-0812">Transmembrane</keyword>
<feature type="transmembrane region" description="Helical" evidence="24">
    <location>
        <begin position="185"/>
        <end position="209"/>
    </location>
</feature>
<evidence type="ECO:0000256" key="24">
    <source>
        <dbReference type="SAM" id="Phobius"/>
    </source>
</evidence>
<evidence type="ECO:0000256" key="5">
    <source>
        <dbReference type="ARBA" id="ARBA00010185"/>
    </source>
</evidence>
<gene>
    <name evidence="25" type="ordered locus">SpiBuddy_1214</name>
</gene>
<dbReference type="Pfam" id="PF01148">
    <property type="entry name" value="CTP_transf_1"/>
    <property type="match status" value="1"/>
</dbReference>
<sequence length="279" mass="30278">MTSMAKRVLTTVVTLPTLFCIILFLPHYSYVALSFLAVLTAIWGAKELKDLYQKSEGVTVHLPSYVVGLLPLAQWIEMGYYPNLPLVDLAVVLMALGFFSNELVFGAKDSFTKSLSRIAGQSLLLLYPGLLITFIQRISILAYPSQSFLLFFLLVFGNDIFAFVFGMSFGKTNKGFVKVSPNKSIAGFVGGTLSTILLSVLFCLFVPGINEHISLFQAIILGLATSAAANIGDLIESAFKRSAHVKDSGTLVPGRGGLLDSIDSMLASAPIFWILLSLF</sequence>
<evidence type="ECO:0000256" key="23">
    <source>
        <dbReference type="ARBA" id="ARBA00033406"/>
    </source>
</evidence>
<evidence type="ECO:0000256" key="7">
    <source>
        <dbReference type="ARBA" id="ARBA00019373"/>
    </source>
</evidence>
<evidence type="ECO:0000256" key="8">
    <source>
        <dbReference type="ARBA" id="ARBA00022475"/>
    </source>
</evidence>
<keyword evidence="9" id="KW-0444">Lipid biosynthesis</keyword>
<accession>F0RVP7</accession>
<keyword evidence="26" id="KW-1185">Reference proteome</keyword>
<evidence type="ECO:0000256" key="9">
    <source>
        <dbReference type="ARBA" id="ARBA00022516"/>
    </source>
</evidence>
<evidence type="ECO:0000256" key="6">
    <source>
        <dbReference type="ARBA" id="ARBA00012487"/>
    </source>
</evidence>
<dbReference type="EC" id="2.7.7.41" evidence="6"/>
<keyword evidence="13 24" id="KW-1133">Transmembrane helix</keyword>
<feature type="transmembrane region" description="Helical" evidence="24">
    <location>
        <begin position="148"/>
        <end position="165"/>
    </location>
</feature>
<dbReference type="EMBL" id="CP002541">
    <property type="protein sequence ID" value="ADY13039.1"/>
    <property type="molecule type" value="Genomic_DNA"/>
</dbReference>
<evidence type="ECO:0000256" key="21">
    <source>
        <dbReference type="ARBA" id="ARBA00032396"/>
    </source>
</evidence>
<evidence type="ECO:0000256" key="19">
    <source>
        <dbReference type="ARBA" id="ARBA00031825"/>
    </source>
</evidence>
<dbReference type="Proteomes" id="UP000008466">
    <property type="component" value="Chromosome"/>
</dbReference>
<dbReference type="GO" id="GO:0016024">
    <property type="term" value="P:CDP-diacylglycerol biosynthetic process"/>
    <property type="evidence" value="ECO:0007669"/>
    <property type="project" value="TreeGrafter"/>
</dbReference>
<evidence type="ECO:0000256" key="1">
    <source>
        <dbReference type="ARBA" id="ARBA00001698"/>
    </source>
</evidence>
<evidence type="ECO:0000256" key="17">
    <source>
        <dbReference type="ARBA" id="ARBA00023264"/>
    </source>
</evidence>
<protein>
    <recommendedName>
        <fullName evidence="7">Phosphatidate cytidylyltransferase</fullName>
        <ecNumber evidence="6">2.7.7.41</ecNumber>
    </recommendedName>
    <alternativeName>
        <fullName evidence="20">CDP-DAG synthase</fullName>
    </alternativeName>
    <alternativeName>
        <fullName evidence="22">CDP-DG synthase</fullName>
    </alternativeName>
    <alternativeName>
        <fullName evidence="18">CDP-diacylglycerol synthase</fullName>
    </alternativeName>
    <alternativeName>
        <fullName evidence="21">CDP-diglyceride pyrophosphorylase</fullName>
    </alternativeName>
    <alternativeName>
        <fullName evidence="23">CDP-diglyceride synthase</fullName>
    </alternativeName>
    <alternativeName>
        <fullName evidence="19">CTP:phosphatidate cytidylyltransferase</fullName>
    </alternativeName>
</protein>
<comment type="pathway">
    <text evidence="4">Lipid metabolism.</text>
</comment>
<dbReference type="GO" id="GO:0005886">
    <property type="term" value="C:plasma membrane"/>
    <property type="evidence" value="ECO:0007669"/>
    <property type="project" value="UniProtKB-SubCell"/>
</dbReference>
<organism evidence="25 26">
    <name type="scientific">Sphaerochaeta globosa (strain ATCC BAA-1886 / DSM 22777 / Buddy)</name>
    <name type="common">Spirochaeta sp. (strain Buddy)</name>
    <dbReference type="NCBI Taxonomy" id="158189"/>
    <lineage>
        <taxon>Bacteria</taxon>
        <taxon>Pseudomonadati</taxon>
        <taxon>Spirochaetota</taxon>
        <taxon>Spirochaetia</taxon>
        <taxon>Spirochaetales</taxon>
        <taxon>Sphaerochaetaceae</taxon>
        <taxon>Sphaerochaeta</taxon>
    </lineage>
</organism>
<evidence type="ECO:0000313" key="25">
    <source>
        <dbReference type="EMBL" id="ADY13039.1"/>
    </source>
</evidence>
<feature type="transmembrane region" description="Helical" evidence="24">
    <location>
        <begin position="124"/>
        <end position="142"/>
    </location>
</feature>
<evidence type="ECO:0000313" key="26">
    <source>
        <dbReference type="Proteomes" id="UP000008466"/>
    </source>
</evidence>
<evidence type="ECO:0000256" key="10">
    <source>
        <dbReference type="ARBA" id="ARBA00022679"/>
    </source>
</evidence>
<dbReference type="KEGG" id="sbu:SpiBuddy_1214"/>
<evidence type="ECO:0000256" key="16">
    <source>
        <dbReference type="ARBA" id="ARBA00023209"/>
    </source>
</evidence>
<keyword evidence="14" id="KW-0443">Lipid metabolism</keyword>
<evidence type="ECO:0000256" key="2">
    <source>
        <dbReference type="ARBA" id="ARBA00004651"/>
    </source>
</evidence>
<keyword evidence="12 25" id="KW-0548">Nucleotidyltransferase</keyword>
<keyword evidence="17" id="KW-1208">Phospholipid metabolism</keyword>
<keyword evidence="10 25" id="KW-0808">Transferase</keyword>
<feature type="transmembrane region" description="Helical" evidence="24">
    <location>
        <begin position="30"/>
        <end position="46"/>
    </location>
</feature>
<feature type="transmembrane region" description="Helical" evidence="24">
    <location>
        <begin position="58"/>
        <end position="76"/>
    </location>
</feature>
<evidence type="ECO:0000256" key="4">
    <source>
        <dbReference type="ARBA" id="ARBA00005189"/>
    </source>
</evidence>
<dbReference type="PANTHER" id="PTHR46382">
    <property type="entry name" value="PHOSPHATIDATE CYTIDYLYLTRANSFERASE"/>
    <property type="match status" value="1"/>
</dbReference>
<dbReference type="STRING" id="158189.SpiBuddy_1214"/>
<evidence type="ECO:0000256" key="3">
    <source>
        <dbReference type="ARBA" id="ARBA00005119"/>
    </source>
</evidence>
<evidence type="ECO:0000256" key="20">
    <source>
        <dbReference type="ARBA" id="ARBA00032253"/>
    </source>
</evidence>
<name>F0RVP7_SPHGB</name>
<evidence type="ECO:0000256" key="22">
    <source>
        <dbReference type="ARBA" id="ARBA00032743"/>
    </source>
</evidence>
<comment type="subcellular location">
    <subcellularLocation>
        <location evidence="2">Cell membrane</location>
        <topology evidence="2">Multi-pass membrane protein</topology>
    </subcellularLocation>
</comment>
<comment type="similarity">
    <text evidence="5">Belongs to the CDS family.</text>
</comment>
<keyword evidence="8" id="KW-1003">Cell membrane</keyword>
<dbReference type="AlphaFoldDB" id="F0RVP7"/>
<evidence type="ECO:0000256" key="18">
    <source>
        <dbReference type="ARBA" id="ARBA00029893"/>
    </source>
</evidence>
<evidence type="ECO:0000256" key="13">
    <source>
        <dbReference type="ARBA" id="ARBA00022989"/>
    </source>
</evidence>
<dbReference type="eggNOG" id="COG4589">
    <property type="taxonomic scope" value="Bacteria"/>
</dbReference>
<dbReference type="PANTHER" id="PTHR46382:SF1">
    <property type="entry name" value="PHOSPHATIDATE CYTIDYLYLTRANSFERASE"/>
    <property type="match status" value="1"/>
</dbReference>
<dbReference type="HOGENOM" id="CLU_037294_3_1_12"/>
<comment type="pathway">
    <text evidence="3">Phospholipid metabolism; CDP-diacylglycerol biosynthesis; CDP-diacylglycerol from sn-glycerol 3-phosphate: step 3/3.</text>
</comment>
<proteinExistence type="inferred from homology"/>